<keyword evidence="3" id="KW-0276">Fatty acid metabolism</keyword>
<dbReference type="InterPro" id="IPR009081">
    <property type="entry name" value="PP-bd_ACP"/>
</dbReference>
<dbReference type="GO" id="GO:0000036">
    <property type="term" value="F:acyl carrier activity"/>
    <property type="evidence" value="ECO:0007669"/>
    <property type="project" value="UniProtKB-UniRule"/>
</dbReference>
<keyword evidence="1 3" id="KW-0596">Phosphopantetheine</keyword>
<proteinExistence type="inferred from homology"/>
<dbReference type="Pfam" id="PF00550">
    <property type="entry name" value="PP-binding"/>
    <property type="match status" value="1"/>
</dbReference>
<comment type="caution">
    <text evidence="5">The sequence shown here is derived from an EMBL/GenBank/DDBJ whole genome shotgun (WGS) entry which is preliminary data.</text>
</comment>
<feature type="modified residue" description="O-(pantetheine 4'-phosphoryl)serine" evidence="3">
    <location>
        <position position="64"/>
    </location>
</feature>
<dbReference type="PROSITE" id="PS50075">
    <property type="entry name" value="CARRIER"/>
    <property type="match status" value="1"/>
</dbReference>
<dbReference type="Gene3D" id="1.10.1200.10">
    <property type="entry name" value="ACP-like"/>
    <property type="match status" value="1"/>
</dbReference>
<evidence type="ECO:0000256" key="2">
    <source>
        <dbReference type="ARBA" id="ARBA00022553"/>
    </source>
</evidence>
<evidence type="ECO:0000256" key="3">
    <source>
        <dbReference type="HAMAP-Rule" id="MF_01217"/>
    </source>
</evidence>
<dbReference type="InterPro" id="IPR003231">
    <property type="entry name" value="ACP"/>
</dbReference>
<dbReference type="UniPathway" id="UPA00094"/>
<reference evidence="6" key="1">
    <citation type="submission" date="2017-06" db="EMBL/GenBank/DDBJ databases">
        <title>Genome analysis of Fimbriiglobus ruber SP5, the first member of the order Planctomycetales with confirmed chitinolytic capability.</title>
        <authorList>
            <person name="Ravin N.V."/>
            <person name="Rakitin A.L."/>
            <person name="Ivanova A.A."/>
            <person name="Beletsky A.V."/>
            <person name="Kulichevskaya I.S."/>
            <person name="Mardanov A.V."/>
            <person name="Dedysh S.N."/>
        </authorList>
    </citation>
    <scope>NUCLEOTIDE SEQUENCE [LARGE SCALE GENOMIC DNA]</scope>
    <source>
        <strain evidence="6">SP5</strain>
    </source>
</reference>
<gene>
    <name evidence="3" type="primary">acpP</name>
    <name evidence="5" type="ORF">FRUB_06682</name>
</gene>
<keyword evidence="3" id="KW-0963">Cytoplasm</keyword>
<organism evidence="5 6">
    <name type="scientific">Fimbriiglobus ruber</name>
    <dbReference type="NCBI Taxonomy" id="1908690"/>
    <lineage>
        <taxon>Bacteria</taxon>
        <taxon>Pseudomonadati</taxon>
        <taxon>Planctomycetota</taxon>
        <taxon>Planctomycetia</taxon>
        <taxon>Gemmatales</taxon>
        <taxon>Gemmataceae</taxon>
        <taxon>Fimbriiglobus</taxon>
    </lineage>
</organism>
<keyword evidence="3" id="KW-0444">Lipid biosynthesis</keyword>
<sequence length="108" mass="11889">MPHRCPICGADAALEPSFPAGDSTCPACGHLLWWFRDRLGRASGLTADQIRLASTFPGNLRVTSLETVELVMELEEEFDLVIPDEDAEAIRTVGDAIRYLRMRRGGSV</sequence>
<evidence type="ECO:0000256" key="1">
    <source>
        <dbReference type="ARBA" id="ARBA00022450"/>
    </source>
</evidence>
<dbReference type="Proteomes" id="UP000214646">
    <property type="component" value="Unassembled WGS sequence"/>
</dbReference>
<dbReference type="InterPro" id="IPR036736">
    <property type="entry name" value="ACP-like_sf"/>
</dbReference>
<dbReference type="GO" id="GO:0005737">
    <property type="term" value="C:cytoplasm"/>
    <property type="evidence" value="ECO:0007669"/>
    <property type="project" value="UniProtKB-SubCell"/>
</dbReference>
<feature type="domain" description="Carrier" evidence="4">
    <location>
        <begin position="29"/>
        <end position="104"/>
    </location>
</feature>
<keyword evidence="3" id="KW-0275">Fatty acid biosynthesis</keyword>
<comment type="pathway">
    <text evidence="3">Lipid metabolism; fatty acid biosynthesis.</text>
</comment>
<comment type="similarity">
    <text evidence="3">Belongs to the acyl carrier protein (ACP) family.</text>
</comment>
<evidence type="ECO:0000313" key="6">
    <source>
        <dbReference type="Proteomes" id="UP000214646"/>
    </source>
</evidence>
<evidence type="ECO:0000313" key="5">
    <source>
        <dbReference type="EMBL" id="OWK37562.1"/>
    </source>
</evidence>
<name>A0A225D7Y1_9BACT</name>
<dbReference type="HAMAP" id="MF_01217">
    <property type="entry name" value="Acyl_carrier"/>
    <property type="match status" value="1"/>
</dbReference>
<keyword evidence="2 3" id="KW-0597">Phosphoprotein</keyword>
<dbReference type="GO" id="GO:0000035">
    <property type="term" value="F:acyl binding"/>
    <property type="evidence" value="ECO:0007669"/>
    <property type="project" value="TreeGrafter"/>
</dbReference>
<dbReference type="PANTHER" id="PTHR20863:SF76">
    <property type="entry name" value="CARRIER DOMAIN-CONTAINING PROTEIN"/>
    <property type="match status" value="1"/>
</dbReference>
<dbReference type="SUPFAM" id="SSF47336">
    <property type="entry name" value="ACP-like"/>
    <property type="match status" value="1"/>
</dbReference>
<keyword evidence="3" id="KW-0443">Lipid metabolism</keyword>
<dbReference type="AlphaFoldDB" id="A0A225D7Y1"/>
<dbReference type="EMBL" id="NIDE01000014">
    <property type="protein sequence ID" value="OWK37562.1"/>
    <property type="molecule type" value="Genomic_DNA"/>
</dbReference>
<evidence type="ECO:0000259" key="4">
    <source>
        <dbReference type="PROSITE" id="PS50075"/>
    </source>
</evidence>
<comment type="subcellular location">
    <subcellularLocation>
        <location evidence="3">Cytoplasm</location>
    </subcellularLocation>
</comment>
<keyword evidence="6" id="KW-1185">Reference proteome</keyword>
<comment type="PTM">
    <text evidence="3">4'-phosphopantetheine is transferred from CoA to a specific serine of apo-ACP by AcpS. This modification is essential for activity because fatty acids are bound in thioester linkage to the sulfhydryl of the prosthetic group.</text>
</comment>
<protein>
    <recommendedName>
        <fullName evidence="3">Acyl carrier protein</fullName>
        <shortName evidence="3">ACP</shortName>
    </recommendedName>
</protein>
<dbReference type="PANTHER" id="PTHR20863">
    <property type="entry name" value="ACYL CARRIER PROTEIN"/>
    <property type="match status" value="1"/>
</dbReference>
<comment type="function">
    <text evidence="3">Carrier of the growing fatty acid chain in fatty acid biosynthesis.</text>
</comment>
<dbReference type="OrthoDB" id="287206at2"/>
<accession>A0A225D7Y1</accession>